<dbReference type="RefSeq" id="WP_008791000.1">
    <property type="nucleotide sequence ID" value="NZ_CACRTL010000031.1"/>
</dbReference>
<feature type="transmembrane region" description="Helical" evidence="1">
    <location>
        <begin position="12"/>
        <end position="33"/>
    </location>
</feature>
<keyword evidence="1" id="KW-0472">Membrane</keyword>
<protein>
    <submittedName>
        <fullName evidence="2">Uncharacterized protein</fullName>
    </submittedName>
</protein>
<organism evidence="2 3">
    <name type="scientific">Thomasclavelia ramosa</name>
    <dbReference type="NCBI Taxonomy" id="1547"/>
    <lineage>
        <taxon>Bacteria</taxon>
        <taxon>Bacillati</taxon>
        <taxon>Bacillota</taxon>
        <taxon>Erysipelotrichia</taxon>
        <taxon>Erysipelotrichales</taxon>
        <taxon>Coprobacillaceae</taxon>
        <taxon>Thomasclavelia</taxon>
    </lineage>
</organism>
<name>A0A3E3EHK6_9FIRM</name>
<keyword evidence="1" id="KW-0812">Transmembrane</keyword>
<reference evidence="2 3" key="1">
    <citation type="submission" date="2018-08" db="EMBL/GenBank/DDBJ databases">
        <title>A genome reference for cultivated species of the human gut microbiota.</title>
        <authorList>
            <person name="Zou Y."/>
            <person name="Xue W."/>
            <person name="Luo G."/>
        </authorList>
    </citation>
    <scope>NUCLEOTIDE SEQUENCE [LARGE SCALE GENOMIC DNA]</scope>
    <source>
        <strain evidence="2 3">OM06-4</strain>
    </source>
</reference>
<evidence type="ECO:0000313" key="2">
    <source>
        <dbReference type="EMBL" id="RGD87102.1"/>
    </source>
</evidence>
<keyword evidence="1" id="KW-1133">Transmembrane helix</keyword>
<gene>
    <name evidence="2" type="ORF">DXB93_00015</name>
</gene>
<evidence type="ECO:0000313" key="3">
    <source>
        <dbReference type="Proteomes" id="UP000261032"/>
    </source>
</evidence>
<proteinExistence type="predicted"/>
<comment type="caution">
    <text evidence="2">The sequence shown here is derived from an EMBL/GenBank/DDBJ whole genome shotgun (WGS) entry which is preliminary data.</text>
</comment>
<dbReference type="Proteomes" id="UP000261032">
    <property type="component" value="Unassembled WGS sequence"/>
</dbReference>
<dbReference type="EMBL" id="QUSL01000001">
    <property type="protein sequence ID" value="RGD87102.1"/>
    <property type="molecule type" value="Genomic_DNA"/>
</dbReference>
<evidence type="ECO:0000256" key="1">
    <source>
        <dbReference type="SAM" id="Phobius"/>
    </source>
</evidence>
<feature type="transmembrane region" description="Helical" evidence="1">
    <location>
        <begin position="45"/>
        <end position="64"/>
    </location>
</feature>
<accession>A0A3E3EHK6</accession>
<sequence length="97" mass="11113">MNLLNTEFGRFLWRVFIIIIFLGIMFLIIKSAMASWKRTGKALSMLDEVIEGFVVLVIFCVIMANDASTVIGWVTTPLMWLINLIKTFFREVLGIPL</sequence>
<dbReference type="AlphaFoldDB" id="A0A3E3EHK6"/>